<dbReference type="CDD" id="cd06267">
    <property type="entry name" value="PBP1_LacI_sugar_binding-like"/>
    <property type="match status" value="1"/>
</dbReference>
<dbReference type="Pfam" id="PF13377">
    <property type="entry name" value="Peripla_BP_3"/>
    <property type="match status" value="1"/>
</dbReference>
<dbReference type="InterPro" id="IPR046335">
    <property type="entry name" value="LacI/GalR-like_sensor"/>
</dbReference>
<sequence length="276" mass="29051">MAAGRSSTSGLVAPDIENPFFPEIIRAFQESTNLSGLEAVGMNTAYDAQRTRGVIERPVSLQVPGAAFFTTQVDSGIKNALAARNIAGVYMDYGDAAPGISSIAVNYPEGMLQAITHLRDLGHRRIGLVGGPAHGAGAQRRKAAFLEGLKTNGIEGRATESDFSVQGGYFSCSKLLASYDCTAVIAANDLMAIGALHLAYDRQIAVPAQLSIIGFDDITFAKFTQPALTTVAVPRAEIGRVAFECRLALMKDPGAAGESHEIPTHLVVRQTTASVG</sequence>
<evidence type="ECO:0000256" key="3">
    <source>
        <dbReference type="ARBA" id="ARBA00023163"/>
    </source>
</evidence>
<dbReference type="Gene3D" id="3.40.50.2300">
    <property type="match status" value="2"/>
</dbReference>
<dbReference type="HOGENOM" id="CLU_037628_6_1_0"/>
<dbReference type="GO" id="GO:0000976">
    <property type="term" value="F:transcription cis-regulatory region binding"/>
    <property type="evidence" value="ECO:0007669"/>
    <property type="project" value="TreeGrafter"/>
</dbReference>
<dbReference type="PANTHER" id="PTHR30146:SF109">
    <property type="entry name" value="HTH-TYPE TRANSCRIPTIONAL REGULATOR GALS"/>
    <property type="match status" value="1"/>
</dbReference>
<dbReference type="EMBL" id="CP000473">
    <property type="protein sequence ID" value="ABJ84023.1"/>
    <property type="molecule type" value="Genomic_DNA"/>
</dbReference>
<accession>Q022S7</accession>
<dbReference type="eggNOG" id="COG1609">
    <property type="taxonomic scope" value="Bacteria"/>
</dbReference>
<keyword evidence="2" id="KW-0238">DNA-binding</keyword>
<evidence type="ECO:0000313" key="5">
    <source>
        <dbReference type="EMBL" id="ABJ84023.1"/>
    </source>
</evidence>
<dbReference type="KEGG" id="sus:Acid_3044"/>
<dbReference type="InParanoid" id="Q022S7"/>
<keyword evidence="3" id="KW-0804">Transcription</keyword>
<dbReference type="STRING" id="234267.Acid_3044"/>
<dbReference type="AlphaFoldDB" id="Q022S7"/>
<evidence type="ECO:0000259" key="4">
    <source>
        <dbReference type="Pfam" id="PF13377"/>
    </source>
</evidence>
<evidence type="ECO:0000256" key="1">
    <source>
        <dbReference type="ARBA" id="ARBA00023015"/>
    </source>
</evidence>
<gene>
    <name evidence="5" type="ordered locus">Acid_3044</name>
</gene>
<organism evidence="5">
    <name type="scientific">Solibacter usitatus (strain Ellin6076)</name>
    <dbReference type="NCBI Taxonomy" id="234267"/>
    <lineage>
        <taxon>Bacteria</taxon>
        <taxon>Pseudomonadati</taxon>
        <taxon>Acidobacteriota</taxon>
        <taxon>Terriglobia</taxon>
        <taxon>Bryobacterales</taxon>
        <taxon>Solibacteraceae</taxon>
        <taxon>Candidatus Solibacter</taxon>
    </lineage>
</organism>
<feature type="domain" description="Transcriptional regulator LacI/GalR-like sensor" evidence="4">
    <location>
        <begin position="116"/>
        <end position="272"/>
    </location>
</feature>
<dbReference type="PANTHER" id="PTHR30146">
    <property type="entry name" value="LACI-RELATED TRANSCRIPTIONAL REPRESSOR"/>
    <property type="match status" value="1"/>
</dbReference>
<dbReference type="GO" id="GO:0003700">
    <property type="term" value="F:DNA-binding transcription factor activity"/>
    <property type="evidence" value="ECO:0007669"/>
    <property type="project" value="TreeGrafter"/>
</dbReference>
<evidence type="ECO:0000256" key="2">
    <source>
        <dbReference type="ARBA" id="ARBA00023125"/>
    </source>
</evidence>
<dbReference type="InterPro" id="IPR028082">
    <property type="entry name" value="Peripla_BP_I"/>
</dbReference>
<reference evidence="5" key="1">
    <citation type="submission" date="2006-10" db="EMBL/GenBank/DDBJ databases">
        <title>Complete sequence of Solibacter usitatus Ellin6076.</title>
        <authorList>
            <consortium name="US DOE Joint Genome Institute"/>
            <person name="Copeland A."/>
            <person name="Lucas S."/>
            <person name="Lapidus A."/>
            <person name="Barry K."/>
            <person name="Detter J.C."/>
            <person name="Glavina del Rio T."/>
            <person name="Hammon N."/>
            <person name="Israni S."/>
            <person name="Dalin E."/>
            <person name="Tice H."/>
            <person name="Pitluck S."/>
            <person name="Thompson L.S."/>
            <person name="Brettin T."/>
            <person name="Bruce D."/>
            <person name="Han C."/>
            <person name="Tapia R."/>
            <person name="Gilna P."/>
            <person name="Schmutz J."/>
            <person name="Larimer F."/>
            <person name="Land M."/>
            <person name="Hauser L."/>
            <person name="Kyrpides N."/>
            <person name="Mikhailova N."/>
            <person name="Janssen P.H."/>
            <person name="Kuske C.R."/>
            <person name="Richardson P."/>
        </authorList>
    </citation>
    <scope>NUCLEOTIDE SEQUENCE</scope>
    <source>
        <strain evidence="5">Ellin6076</strain>
    </source>
</reference>
<name>Q022S7_SOLUE</name>
<protein>
    <submittedName>
        <fullName evidence="5">Periplasmic binding protein/LacI transcriptional regulator</fullName>
    </submittedName>
</protein>
<dbReference type="SUPFAM" id="SSF53822">
    <property type="entry name" value="Periplasmic binding protein-like I"/>
    <property type="match status" value="1"/>
</dbReference>
<proteinExistence type="predicted"/>
<keyword evidence="1" id="KW-0805">Transcription regulation</keyword>